<sequence length="210" mass="22812">MNGATCTTADFVFFDELVHTPMWANCSSVPKATLLSIVPEDYDSAMKLCASDNCTSFVNSLSHLWPKCAHDEENGELIPSFNEIFSCTPSPRDEPCAMVDIFKMKKLTETTPIWTNCSKYLGLAVDATFATIGPDRLEDAAVPSGYCVSPCPAYILYVLKHVMPPCTFQHPVVNPTPLYSLCPSTRPPSSAMGRALGSSTLTVMMAALLV</sequence>
<organism evidence="1 2">
    <name type="scientific">Saprolegnia diclina (strain VS20)</name>
    <dbReference type="NCBI Taxonomy" id="1156394"/>
    <lineage>
        <taxon>Eukaryota</taxon>
        <taxon>Sar</taxon>
        <taxon>Stramenopiles</taxon>
        <taxon>Oomycota</taxon>
        <taxon>Saprolegniomycetes</taxon>
        <taxon>Saprolegniales</taxon>
        <taxon>Saprolegniaceae</taxon>
        <taxon>Saprolegnia</taxon>
    </lineage>
</organism>
<accession>T0PWS0</accession>
<dbReference type="GeneID" id="19952953"/>
<dbReference type="AlphaFoldDB" id="T0PWS0"/>
<evidence type="ECO:0000313" key="1">
    <source>
        <dbReference type="EMBL" id="EQC29944.1"/>
    </source>
</evidence>
<keyword evidence="2" id="KW-1185">Reference proteome</keyword>
<name>T0PWS0_SAPDV</name>
<proteinExistence type="predicted"/>
<dbReference type="InParanoid" id="T0PWS0"/>
<gene>
    <name evidence="1" type="ORF">SDRG_12226</name>
</gene>
<dbReference type="EMBL" id="JH767179">
    <property type="protein sequence ID" value="EQC29944.1"/>
    <property type="molecule type" value="Genomic_DNA"/>
</dbReference>
<dbReference type="VEuPathDB" id="FungiDB:SDRG_12226"/>
<dbReference type="Proteomes" id="UP000030762">
    <property type="component" value="Unassembled WGS sequence"/>
</dbReference>
<evidence type="ECO:0000313" key="2">
    <source>
        <dbReference type="Proteomes" id="UP000030762"/>
    </source>
</evidence>
<reference evidence="1 2" key="1">
    <citation type="submission" date="2012-04" db="EMBL/GenBank/DDBJ databases">
        <title>The Genome Sequence of Saprolegnia declina VS20.</title>
        <authorList>
            <consortium name="The Broad Institute Genome Sequencing Platform"/>
            <person name="Russ C."/>
            <person name="Nusbaum C."/>
            <person name="Tyler B."/>
            <person name="van West P."/>
            <person name="Dieguez-Uribeondo J."/>
            <person name="de Bruijn I."/>
            <person name="Tripathy S."/>
            <person name="Jiang R."/>
            <person name="Young S.K."/>
            <person name="Zeng Q."/>
            <person name="Gargeya S."/>
            <person name="Fitzgerald M."/>
            <person name="Haas B."/>
            <person name="Abouelleil A."/>
            <person name="Alvarado L."/>
            <person name="Arachchi H.M."/>
            <person name="Berlin A."/>
            <person name="Chapman S.B."/>
            <person name="Goldberg J."/>
            <person name="Griggs A."/>
            <person name="Gujja S."/>
            <person name="Hansen M."/>
            <person name="Howarth C."/>
            <person name="Imamovic A."/>
            <person name="Larimer J."/>
            <person name="McCowen C."/>
            <person name="Montmayeur A."/>
            <person name="Murphy C."/>
            <person name="Neiman D."/>
            <person name="Pearson M."/>
            <person name="Priest M."/>
            <person name="Roberts A."/>
            <person name="Saif S."/>
            <person name="Shea T."/>
            <person name="Sisk P."/>
            <person name="Sykes S."/>
            <person name="Wortman J."/>
            <person name="Nusbaum C."/>
            <person name="Birren B."/>
        </authorList>
    </citation>
    <scope>NUCLEOTIDE SEQUENCE [LARGE SCALE GENOMIC DNA]</scope>
    <source>
        <strain evidence="1 2">VS20</strain>
    </source>
</reference>
<dbReference type="RefSeq" id="XP_008616511.1">
    <property type="nucleotide sequence ID" value="XM_008618289.1"/>
</dbReference>
<dbReference type="OrthoDB" id="10583074at2759"/>
<protein>
    <submittedName>
        <fullName evidence="1">Uncharacterized protein</fullName>
    </submittedName>
</protein>